<feature type="domain" description="FH2" evidence="3">
    <location>
        <begin position="1"/>
        <end position="272"/>
    </location>
</feature>
<keyword evidence="1" id="KW-0175">Coiled coil</keyword>
<name>A0A6F9DEH1_9ASCI</name>
<feature type="compositionally biased region" description="Polar residues" evidence="2">
    <location>
        <begin position="822"/>
        <end position="834"/>
    </location>
</feature>
<feature type="coiled-coil region" evidence="1">
    <location>
        <begin position="159"/>
        <end position="215"/>
    </location>
</feature>
<feature type="compositionally biased region" description="Basic and acidic residues" evidence="2">
    <location>
        <begin position="637"/>
        <end position="647"/>
    </location>
</feature>
<reference evidence="4" key="1">
    <citation type="submission" date="2020-04" db="EMBL/GenBank/DDBJ databases">
        <authorList>
            <person name="Neveu A P."/>
        </authorList>
    </citation>
    <scope>NUCLEOTIDE SEQUENCE</scope>
    <source>
        <tissue evidence="4">Whole embryo</tissue>
    </source>
</reference>
<dbReference type="InterPro" id="IPR042201">
    <property type="entry name" value="FH2_Formin_sf"/>
</dbReference>
<dbReference type="AlphaFoldDB" id="A0A6F9DEH1"/>
<evidence type="ECO:0000313" key="4">
    <source>
        <dbReference type="EMBL" id="CAB3256129.1"/>
    </source>
</evidence>
<feature type="compositionally biased region" description="Basic and acidic residues" evidence="2">
    <location>
        <begin position="395"/>
        <end position="408"/>
    </location>
</feature>
<protein>
    <submittedName>
        <fullName evidence="4">Inverted formin-2</fullName>
    </submittedName>
</protein>
<feature type="compositionally biased region" description="Polar residues" evidence="2">
    <location>
        <begin position="666"/>
        <end position="698"/>
    </location>
</feature>
<dbReference type="InterPro" id="IPR015425">
    <property type="entry name" value="FH2_Formin"/>
</dbReference>
<sequence length="893" mass="98958">MLKFLPEQSEIEMIHAYTGDPALLGNVEKYFLALSQIPSYQLCIEASIIRESFEDEMSDIEPTMRDVKKACKEIRSCKKLEDFLLLILKTGNFMNFGAHSGDAQGFKITSLLKLAETKANKPRMTLLHYVVMEAEKKHPELLTLPEDLIGVEKCQNVSVEQIQKDVKRLTGVISKLQRQVDKASDEIKKQFEEFLGNAADRVKLLEDNLDEIEVLRTDLANYLVEDERKFRLEDGISTFAKFSNQIKKAIKENKERAIAEEKKKKREAQEAERIKSGKPKSKRHAPPPAEENIIDNLLKDIRKGFNLKKSSPDHAPASPKTSPRTDALRKMSATKAINDDISQSQTKVTEAESKQNQQTTSKDNSLCTEADVDKPKVADSTSVTPLDRSSVDQLPDAKKTTEDREKTSNRQQTPNPPDPVSQQPTDVVDSIPVAEASHKNACTNKPNNVKTVEADVIAKAPIETNVSIDKPNNVKTVEADVIAKPPIEANVSIDKPNNVKTTEADVHVETNTSDKTNDIKILEVDVKAHSKSNQSSDTETCSTVSDDLTVKEIGQLNDVMSQICLDKTAAVPSPDIETPEEYIEVEKPKTRSEDIPQGNEEPLSANDIGLIVEEMLEMETTTMSNGKIPIPVTLPESSKDIPTEPPKDVSPTLNKVLAAFKPKQDAVTTEVNTSHDTQVPTSGSSVDSRAKSVASNNSDSEDTPQIAGEKSGDATSDNPTSKRKLRPSQIPISPQRKFGKLSFLSRTNRELATKQPEKDVSRPSSSTQRWKSLSFRKKKGNQSADRSTTVNITSPVGQNRQSKKQRAAAKPSSSKEKDINKPPQSLARNSSLRRSITGMFRNKQRPTAKPEFKASTSRVKVSSTKRNETKAKAVSTEKKPKVAVNTRNFPRRS</sequence>
<dbReference type="EMBL" id="LR785985">
    <property type="protein sequence ID" value="CAB3256129.1"/>
    <property type="molecule type" value="mRNA"/>
</dbReference>
<feature type="compositionally biased region" description="Polar residues" evidence="2">
    <location>
        <begin position="854"/>
        <end position="864"/>
    </location>
</feature>
<dbReference type="PROSITE" id="PS51444">
    <property type="entry name" value="FH2"/>
    <property type="match status" value="1"/>
</dbReference>
<feature type="region of interest" description="Disordered" evidence="2">
    <location>
        <begin position="623"/>
        <end position="893"/>
    </location>
</feature>
<feature type="region of interest" description="Disordered" evidence="2">
    <location>
        <begin position="258"/>
        <end position="293"/>
    </location>
</feature>
<gene>
    <name evidence="4" type="primary">Inf2</name>
</gene>
<organism evidence="4">
    <name type="scientific">Phallusia mammillata</name>
    <dbReference type="NCBI Taxonomy" id="59560"/>
    <lineage>
        <taxon>Eukaryota</taxon>
        <taxon>Metazoa</taxon>
        <taxon>Chordata</taxon>
        <taxon>Tunicata</taxon>
        <taxon>Ascidiacea</taxon>
        <taxon>Phlebobranchia</taxon>
        <taxon>Ascidiidae</taxon>
        <taxon>Phallusia</taxon>
    </lineage>
</organism>
<feature type="compositionally biased region" description="Basic and acidic residues" evidence="2">
    <location>
        <begin position="747"/>
        <end position="761"/>
    </location>
</feature>
<feature type="compositionally biased region" description="Polar residues" evidence="2">
    <location>
        <begin position="762"/>
        <end position="771"/>
    </location>
</feature>
<feature type="compositionally biased region" description="Basic residues" evidence="2">
    <location>
        <begin position="276"/>
        <end position="285"/>
    </location>
</feature>
<dbReference type="PANTHER" id="PTHR46345">
    <property type="entry name" value="INVERTED FORMIN-2"/>
    <property type="match status" value="1"/>
</dbReference>
<dbReference type="SUPFAM" id="SSF101447">
    <property type="entry name" value="Formin homology 2 domain (FH2 domain)"/>
    <property type="match status" value="1"/>
</dbReference>
<dbReference type="Gene3D" id="1.20.58.2220">
    <property type="entry name" value="Formin, FH2 domain"/>
    <property type="match status" value="1"/>
</dbReference>
<evidence type="ECO:0000259" key="3">
    <source>
        <dbReference type="PROSITE" id="PS51444"/>
    </source>
</evidence>
<evidence type="ECO:0000256" key="1">
    <source>
        <dbReference type="SAM" id="Coils"/>
    </source>
</evidence>
<proteinExistence type="evidence at transcript level"/>
<feature type="compositionally biased region" description="Polar residues" evidence="2">
    <location>
        <begin position="781"/>
        <end position="800"/>
    </location>
</feature>
<dbReference type="SMART" id="SM00498">
    <property type="entry name" value="FH2"/>
    <property type="match status" value="1"/>
</dbReference>
<dbReference type="PANTHER" id="PTHR46345:SF5">
    <property type="entry name" value="INVERTED FORMIN-2"/>
    <property type="match status" value="1"/>
</dbReference>
<feature type="region of interest" description="Disordered" evidence="2">
    <location>
        <begin position="306"/>
        <end position="425"/>
    </location>
</feature>
<feature type="compositionally biased region" description="Basic and acidic residues" evidence="2">
    <location>
        <begin position="258"/>
        <end position="275"/>
    </location>
</feature>
<feature type="compositionally biased region" description="Basic and acidic residues" evidence="2">
    <location>
        <begin position="865"/>
        <end position="880"/>
    </location>
</feature>
<accession>A0A6F9DEH1</accession>
<dbReference type="Pfam" id="PF02181">
    <property type="entry name" value="FH2"/>
    <property type="match status" value="1"/>
</dbReference>
<evidence type="ECO:0000256" key="2">
    <source>
        <dbReference type="SAM" id="MobiDB-lite"/>
    </source>
</evidence>
<feature type="compositionally biased region" description="Polar residues" evidence="2">
    <location>
        <begin position="340"/>
        <end position="367"/>
    </location>
</feature>